<dbReference type="PANTHER" id="PTHR47613:SF1">
    <property type="entry name" value="SPERM ACROSOME MEMBRANE-ASSOCIATED PROTEIN 4"/>
    <property type="match status" value="1"/>
</dbReference>
<evidence type="ECO:0000256" key="2">
    <source>
        <dbReference type="ARBA" id="ARBA00022475"/>
    </source>
</evidence>
<keyword evidence="13" id="KW-1185">Reference proteome</keyword>
<feature type="signal peptide" evidence="10">
    <location>
        <begin position="1"/>
        <end position="19"/>
    </location>
</feature>
<organism evidence="12 13">
    <name type="scientific">Channa striata</name>
    <name type="common">Snakehead murrel</name>
    <name type="synonym">Ophicephalus striatus</name>
    <dbReference type="NCBI Taxonomy" id="64152"/>
    <lineage>
        <taxon>Eukaryota</taxon>
        <taxon>Metazoa</taxon>
        <taxon>Chordata</taxon>
        <taxon>Craniata</taxon>
        <taxon>Vertebrata</taxon>
        <taxon>Euteleostomi</taxon>
        <taxon>Actinopterygii</taxon>
        <taxon>Neopterygii</taxon>
        <taxon>Teleostei</taxon>
        <taxon>Neoteleostei</taxon>
        <taxon>Acanthomorphata</taxon>
        <taxon>Anabantaria</taxon>
        <taxon>Anabantiformes</taxon>
        <taxon>Channoidei</taxon>
        <taxon>Channidae</taxon>
        <taxon>Channa</taxon>
    </lineage>
</organism>
<keyword evidence="6" id="KW-1015">Disulfide bond</keyword>
<keyword evidence="3" id="KW-0336">GPI-anchor</keyword>
<keyword evidence="7" id="KW-0325">Glycoprotein</keyword>
<evidence type="ECO:0000256" key="7">
    <source>
        <dbReference type="ARBA" id="ARBA00023180"/>
    </source>
</evidence>
<protein>
    <recommendedName>
        <fullName evidence="11">UPAR/Ly6 domain-containing protein</fullName>
    </recommendedName>
</protein>
<evidence type="ECO:0000256" key="3">
    <source>
        <dbReference type="ARBA" id="ARBA00022622"/>
    </source>
</evidence>
<comment type="similarity">
    <text evidence="9">Belongs to the SPACA4/bouncer family.</text>
</comment>
<evidence type="ECO:0000256" key="5">
    <source>
        <dbReference type="ARBA" id="ARBA00023136"/>
    </source>
</evidence>
<gene>
    <name evidence="12" type="ORF">Q5P01_011618</name>
</gene>
<evidence type="ECO:0000256" key="1">
    <source>
        <dbReference type="ARBA" id="ARBA00004609"/>
    </source>
</evidence>
<evidence type="ECO:0000256" key="10">
    <source>
        <dbReference type="SAM" id="SignalP"/>
    </source>
</evidence>
<proteinExistence type="inferred from homology"/>
<keyword evidence="2" id="KW-1003">Cell membrane</keyword>
<dbReference type="Pfam" id="PF00021">
    <property type="entry name" value="UPAR_LY6"/>
    <property type="match status" value="1"/>
</dbReference>
<dbReference type="Gene3D" id="2.10.60.10">
    <property type="entry name" value="CD59"/>
    <property type="match status" value="1"/>
</dbReference>
<dbReference type="PANTHER" id="PTHR47613">
    <property type="entry name" value="SPERM ACROSOME MEMBRANE-ASSOCIATED PROTEIN 4"/>
    <property type="match status" value="1"/>
</dbReference>
<evidence type="ECO:0000256" key="6">
    <source>
        <dbReference type="ARBA" id="ARBA00023157"/>
    </source>
</evidence>
<evidence type="ECO:0000256" key="9">
    <source>
        <dbReference type="ARBA" id="ARBA00029446"/>
    </source>
</evidence>
<dbReference type="Proteomes" id="UP001187415">
    <property type="component" value="Unassembled WGS sequence"/>
</dbReference>
<dbReference type="GO" id="GO:0035036">
    <property type="term" value="P:sperm-egg recognition"/>
    <property type="evidence" value="ECO:0007669"/>
    <property type="project" value="TreeGrafter"/>
</dbReference>
<sequence>MLNEIWPLLLLCLLPAVIPLFCVFPAISPWDCISFPLKCPPGQLCVSSRAVGVKGDLRVVLCEKSCILPSMCGLTGENHAMGLNFTFTNECCNTNLCNGAATPDTHNWTGTLFTLVISHSVW</sequence>
<dbReference type="InterPro" id="IPR016054">
    <property type="entry name" value="LY6_UPA_recep-like"/>
</dbReference>
<evidence type="ECO:0000256" key="8">
    <source>
        <dbReference type="ARBA" id="ARBA00023288"/>
    </source>
</evidence>
<comment type="subcellular location">
    <subcellularLocation>
        <location evidence="1">Cell membrane</location>
        <topology evidence="1">Lipid-anchor</topology>
        <topology evidence="1">GPI-anchor</topology>
    </subcellularLocation>
</comment>
<dbReference type="GO" id="GO:0098552">
    <property type="term" value="C:side of membrane"/>
    <property type="evidence" value="ECO:0007669"/>
    <property type="project" value="UniProtKB-KW"/>
</dbReference>
<evidence type="ECO:0000313" key="12">
    <source>
        <dbReference type="EMBL" id="KAK2844959.1"/>
    </source>
</evidence>
<evidence type="ECO:0000313" key="13">
    <source>
        <dbReference type="Proteomes" id="UP001187415"/>
    </source>
</evidence>
<dbReference type="EMBL" id="JAUPFM010000008">
    <property type="protein sequence ID" value="KAK2844959.1"/>
    <property type="molecule type" value="Genomic_DNA"/>
</dbReference>
<feature type="chain" id="PRO_5041721905" description="UPAR/Ly6 domain-containing protein" evidence="10">
    <location>
        <begin position="20"/>
        <end position="122"/>
    </location>
</feature>
<keyword evidence="5" id="KW-0472">Membrane</keyword>
<evidence type="ECO:0000259" key="11">
    <source>
        <dbReference type="Pfam" id="PF00021"/>
    </source>
</evidence>
<dbReference type="GO" id="GO:0005886">
    <property type="term" value="C:plasma membrane"/>
    <property type="evidence" value="ECO:0007669"/>
    <property type="project" value="UniProtKB-SubCell"/>
</dbReference>
<name>A0AA88MV61_CHASR</name>
<keyword evidence="4 10" id="KW-0732">Signal</keyword>
<dbReference type="InterPro" id="IPR045860">
    <property type="entry name" value="Snake_toxin-like_sf"/>
</dbReference>
<comment type="caution">
    <text evidence="12">The sequence shown here is derived from an EMBL/GenBank/DDBJ whole genome shotgun (WGS) entry which is preliminary data.</text>
</comment>
<reference evidence="12" key="1">
    <citation type="submission" date="2023-07" db="EMBL/GenBank/DDBJ databases">
        <title>Chromosome-level Genome Assembly of Striped Snakehead (Channa striata).</title>
        <authorList>
            <person name="Liu H."/>
        </authorList>
    </citation>
    <scope>NUCLEOTIDE SEQUENCE</scope>
    <source>
        <strain evidence="12">Gz</strain>
        <tissue evidence="12">Muscle</tissue>
    </source>
</reference>
<accession>A0AA88MV61</accession>
<dbReference type="SUPFAM" id="SSF57302">
    <property type="entry name" value="Snake toxin-like"/>
    <property type="match status" value="1"/>
</dbReference>
<dbReference type="AlphaFoldDB" id="A0AA88MV61"/>
<evidence type="ECO:0000256" key="4">
    <source>
        <dbReference type="ARBA" id="ARBA00022729"/>
    </source>
</evidence>
<feature type="domain" description="UPAR/Ly6" evidence="11">
    <location>
        <begin position="31"/>
        <end position="99"/>
    </location>
</feature>
<keyword evidence="8" id="KW-0449">Lipoprotein</keyword>
<dbReference type="InterPro" id="IPR046354">
    <property type="entry name" value="SPACA4/Bouncer"/>
</dbReference>